<dbReference type="PANTHER" id="PTHR33204:SF18">
    <property type="entry name" value="TRANSCRIPTIONAL REGULATORY PROTEIN"/>
    <property type="match status" value="1"/>
</dbReference>
<evidence type="ECO:0000256" key="1">
    <source>
        <dbReference type="ARBA" id="ARBA00023015"/>
    </source>
</evidence>
<dbReference type="PANTHER" id="PTHR33204">
    <property type="entry name" value="TRANSCRIPTIONAL REGULATOR, MARR FAMILY"/>
    <property type="match status" value="1"/>
</dbReference>
<feature type="domain" description="HTH hxlR-type" evidence="4">
    <location>
        <begin position="13"/>
        <end position="111"/>
    </location>
</feature>
<evidence type="ECO:0000256" key="3">
    <source>
        <dbReference type="ARBA" id="ARBA00023163"/>
    </source>
</evidence>
<dbReference type="InterPro" id="IPR036390">
    <property type="entry name" value="WH_DNA-bd_sf"/>
</dbReference>
<organism evidence="5 6">
    <name type="scientific">Leeia speluncae</name>
    <dbReference type="NCBI Taxonomy" id="2884804"/>
    <lineage>
        <taxon>Bacteria</taxon>
        <taxon>Pseudomonadati</taxon>
        <taxon>Pseudomonadota</taxon>
        <taxon>Betaproteobacteria</taxon>
        <taxon>Neisseriales</taxon>
        <taxon>Leeiaceae</taxon>
        <taxon>Leeia</taxon>
    </lineage>
</organism>
<keyword evidence="3" id="KW-0804">Transcription</keyword>
<reference evidence="5" key="1">
    <citation type="submission" date="2021-10" db="EMBL/GenBank/DDBJ databases">
        <title>The complete genome sequence of Leeia sp. TBRC 13508.</title>
        <authorList>
            <person name="Charoenyingcharoen P."/>
            <person name="Yukphan P."/>
        </authorList>
    </citation>
    <scope>NUCLEOTIDE SEQUENCE</scope>
    <source>
        <strain evidence="5">TBRC 13508</strain>
    </source>
</reference>
<accession>A0ABS8D4R9</accession>
<keyword evidence="2" id="KW-0238">DNA-binding</keyword>
<proteinExistence type="predicted"/>
<sequence>MDSLKVLPCDDGCPVRLTAELVGHKWTTLIVRELISGKKRYSELQRGIPGISPRILAERLKQLEQHQLLKKTIFPTIPPTTEYELTSLGQEMKQLIYAMAAFGQSVQAAGIEVAA</sequence>
<name>A0ABS8D4R9_9NEIS</name>
<keyword evidence="1" id="KW-0805">Transcription regulation</keyword>
<protein>
    <submittedName>
        <fullName evidence="5">Helix-turn-helix transcriptional regulator</fullName>
    </submittedName>
</protein>
<evidence type="ECO:0000313" key="5">
    <source>
        <dbReference type="EMBL" id="MCB6182628.1"/>
    </source>
</evidence>
<dbReference type="Proteomes" id="UP001165395">
    <property type="component" value="Unassembled WGS sequence"/>
</dbReference>
<dbReference type="SUPFAM" id="SSF46785">
    <property type="entry name" value="Winged helix' DNA-binding domain"/>
    <property type="match status" value="1"/>
</dbReference>
<dbReference type="PROSITE" id="PS51118">
    <property type="entry name" value="HTH_HXLR"/>
    <property type="match status" value="1"/>
</dbReference>
<comment type="caution">
    <text evidence="5">The sequence shown here is derived from an EMBL/GenBank/DDBJ whole genome shotgun (WGS) entry which is preliminary data.</text>
</comment>
<dbReference type="Gene3D" id="1.10.10.10">
    <property type="entry name" value="Winged helix-like DNA-binding domain superfamily/Winged helix DNA-binding domain"/>
    <property type="match status" value="1"/>
</dbReference>
<dbReference type="InterPro" id="IPR002577">
    <property type="entry name" value="HTH_HxlR"/>
</dbReference>
<evidence type="ECO:0000256" key="2">
    <source>
        <dbReference type="ARBA" id="ARBA00023125"/>
    </source>
</evidence>
<dbReference type="InterPro" id="IPR036388">
    <property type="entry name" value="WH-like_DNA-bd_sf"/>
</dbReference>
<dbReference type="EMBL" id="JAJBZT010000002">
    <property type="protein sequence ID" value="MCB6182628.1"/>
    <property type="molecule type" value="Genomic_DNA"/>
</dbReference>
<evidence type="ECO:0000259" key="4">
    <source>
        <dbReference type="PROSITE" id="PS51118"/>
    </source>
</evidence>
<evidence type="ECO:0000313" key="6">
    <source>
        <dbReference type="Proteomes" id="UP001165395"/>
    </source>
</evidence>
<dbReference type="Pfam" id="PF01638">
    <property type="entry name" value="HxlR"/>
    <property type="match status" value="1"/>
</dbReference>
<dbReference type="RefSeq" id="WP_227178556.1">
    <property type="nucleotide sequence ID" value="NZ_JAJBZT010000002.1"/>
</dbReference>
<gene>
    <name evidence="5" type="ORF">LIN78_03560</name>
</gene>
<keyword evidence="6" id="KW-1185">Reference proteome</keyword>